<proteinExistence type="predicted"/>
<dbReference type="InterPro" id="IPR009097">
    <property type="entry name" value="Cyclic_Pdiesterase"/>
</dbReference>
<reference evidence="2" key="1">
    <citation type="submission" date="2018-05" db="EMBL/GenBank/DDBJ databases">
        <authorList>
            <person name="Lanie J.A."/>
            <person name="Ng W.-L."/>
            <person name="Kazmierczak K.M."/>
            <person name="Andrzejewski T.M."/>
            <person name="Davidsen T.M."/>
            <person name="Wayne K.J."/>
            <person name="Tettelin H."/>
            <person name="Glass J.I."/>
            <person name="Rusch D."/>
            <person name="Podicherti R."/>
            <person name="Tsui H.-C.T."/>
            <person name="Winkler M.E."/>
        </authorList>
    </citation>
    <scope>NUCLEOTIDE SEQUENCE</scope>
</reference>
<protein>
    <recommendedName>
        <fullName evidence="1">DUF1868 domain-containing protein</fullName>
    </recommendedName>
</protein>
<organism evidence="2">
    <name type="scientific">marine metagenome</name>
    <dbReference type="NCBI Taxonomy" id="408172"/>
    <lineage>
        <taxon>unclassified sequences</taxon>
        <taxon>metagenomes</taxon>
        <taxon>ecological metagenomes</taxon>
    </lineage>
</organism>
<dbReference type="Gene3D" id="3.90.1140.10">
    <property type="entry name" value="Cyclic phosphodiesterase"/>
    <property type="match status" value="1"/>
</dbReference>
<name>A0A382SE72_9ZZZZ</name>
<dbReference type="AlphaFoldDB" id="A0A382SE72"/>
<dbReference type="InterPro" id="IPR015069">
    <property type="entry name" value="2H-PEstase_DUF1868"/>
</dbReference>
<dbReference type="SUPFAM" id="SSF55144">
    <property type="entry name" value="LigT-like"/>
    <property type="match status" value="1"/>
</dbReference>
<accession>A0A382SE72</accession>
<sequence length="238" mass="27511">MDKVIQFNEKLFLKGELQSYPLTGSEDKFTPKGKVRFWPGCSIICKISLNSKLHQAITVLQSQIMKIVPSDAYTFLPPSSFHITLFDCCNVSTMNTSFWPKDISSTDDYGNVTNLLKKRLNGNNFSNIFNLKLTKLFGGFSLLLEGFTHEDERLLRETRDKLSNLLGIKFPTHDTYNFHISLGYLLRWLSENEIQIIIKESHRLFEEFNEKIPLIVMKSPELCTFENMHVFISLNKIS</sequence>
<evidence type="ECO:0000313" key="2">
    <source>
        <dbReference type="EMBL" id="SVD08159.1"/>
    </source>
</evidence>
<gene>
    <name evidence="2" type="ORF">METZ01_LOCUS361013</name>
</gene>
<evidence type="ECO:0000259" key="1">
    <source>
        <dbReference type="Pfam" id="PF08975"/>
    </source>
</evidence>
<dbReference type="Pfam" id="PF08975">
    <property type="entry name" value="2H-phosphodiest"/>
    <property type="match status" value="1"/>
</dbReference>
<dbReference type="EMBL" id="UINC01128421">
    <property type="protein sequence ID" value="SVD08159.1"/>
    <property type="molecule type" value="Genomic_DNA"/>
</dbReference>
<feature type="domain" description="DUF1868" evidence="1">
    <location>
        <begin position="28"/>
        <end position="135"/>
    </location>
</feature>